<dbReference type="EMBL" id="OV725077">
    <property type="protein sequence ID" value="CAH1389264.1"/>
    <property type="molecule type" value="Genomic_DNA"/>
</dbReference>
<keyword evidence="9" id="KW-1185">Reference proteome</keyword>
<sequence>MSAAVMSSSLYDFSELIKIQVDRQLMNPVSLQSVYALWKSVVEQQQPADSKPSWESLDSDASRPLPLSLMTTFLLENIGQSHRKLERTQSETVTVKPSPPIAVNTSSRRKESCFPHAVERVKGQLERADCSWISILWLRSPSSMKKPSLDKRHEVPETLIKNVINTNYAKNRDIVYWQGQWHSLCGPYQIGRVCWLSALALPLQILKVIPTWPARIVLGRCHVTVSGGCVLDEFGREPKRRQVIKEYGGPRPVYITEVAALSVVDWPTFGSTPRPCPWPMYKTELCRPYEESGTCKYGEKCQFAHGGHELRCLVRHPKYKTELCRTFHSVGFCPYGPRCHFIHNAEEARSGLSPRPSSSPTSSLASSPGYFSSPPHSPPPSPASPERLPVFNRISNTLLPMRFGSELIA</sequence>
<dbReference type="PANTHER" id="PTHR12547">
    <property type="entry name" value="CCCH ZINC FINGER/TIS11-RELATED"/>
    <property type="match status" value="1"/>
</dbReference>
<evidence type="ECO:0000256" key="3">
    <source>
        <dbReference type="ARBA" id="ARBA00022771"/>
    </source>
</evidence>
<dbReference type="SMART" id="SM00356">
    <property type="entry name" value="ZnF_C3H1"/>
    <property type="match status" value="2"/>
</dbReference>
<dbReference type="Proteomes" id="UP001152798">
    <property type="component" value="Chromosome 1"/>
</dbReference>
<dbReference type="FunFam" id="4.10.1000.10:FF:000001">
    <property type="entry name" value="zinc finger CCCH domain-containing protein 15-like"/>
    <property type="match status" value="1"/>
</dbReference>
<evidence type="ECO:0000313" key="9">
    <source>
        <dbReference type="Proteomes" id="UP001152798"/>
    </source>
</evidence>
<reference evidence="8" key="1">
    <citation type="submission" date="2022-01" db="EMBL/GenBank/DDBJ databases">
        <authorList>
            <person name="King R."/>
        </authorList>
    </citation>
    <scope>NUCLEOTIDE SEQUENCE</scope>
</reference>
<feature type="region of interest" description="Disordered" evidence="6">
    <location>
        <begin position="350"/>
        <end position="388"/>
    </location>
</feature>
<evidence type="ECO:0000256" key="2">
    <source>
        <dbReference type="ARBA" id="ARBA00022737"/>
    </source>
</evidence>
<dbReference type="Gene3D" id="4.10.1000.10">
    <property type="entry name" value="Zinc finger, CCCH-type"/>
    <property type="match status" value="2"/>
</dbReference>
<keyword evidence="3 5" id="KW-0863">Zinc-finger</keyword>
<dbReference type="InterPro" id="IPR000571">
    <property type="entry name" value="Znf_CCCH"/>
</dbReference>
<keyword evidence="1 5" id="KW-0479">Metal-binding</keyword>
<keyword evidence="4 5" id="KW-0862">Zinc</keyword>
<evidence type="ECO:0000256" key="5">
    <source>
        <dbReference type="PROSITE-ProRule" id="PRU00723"/>
    </source>
</evidence>
<dbReference type="PROSITE" id="PS50103">
    <property type="entry name" value="ZF_C3H1"/>
    <property type="match status" value="2"/>
</dbReference>
<dbReference type="GO" id="GO:0008270">
    <property type="term" value="F:zinc ion binding"/>
    <property type="evidence" value="ECO:0007669"/>
    <property type="project" value="UniProtKB-KW"/>
</dbReference>
<dbReference type="InterPro" id="IPR045877">
    <property type="entry name" value="ZFP36-like"/>
</dbReference>
<feature type="region of interest" description="Disordered" evidence="6">
    <location>
        <begin position="85"/>
        <end position="106"/>
    </location>
</feature>
<evidence type="ECO:0000259" key="7">
    <source>
        <dbReference type="PROSITE" id="PS50103"/>
    </source>
</evidence>
<name>A0A9P0GVC9_NEZVI</name>
<dbReference type="PANTHER" id="PTHR12547:SF18">
    <property type="entry name" value="PROTEIN TIS11"/>
    <property type="match status" value="1"/>
</dbReference>
<dbReference type="AlphaFoldDB" id="A0A9P0GVC9"/>
<dbReference type="InterPro" id="IPR036855">
    <property type="entry name" value="Znf_CCCH_sf"/>
</dbReference>
<dbReference type="OrthoDB" id="410307at2759"/>
<accession>A0A9P0GVC9</accession>
<feature type="zinc finger region" description="C3H1-type" evidence="5">
    <location>
        <begin position="318"/>
        <end position="346"/>
    </location>
</feature>
<evidence type="ECO:0000256" key="1">
    <source>
        <dbReference type="ARBA" id="ARBA00022723"/>
    </source>
</evidence>
<proteinExistence type="predicted"/>
<organism evidence="8 9">
    <name type="scientific">Nezara viridula</name>
    <name type="common">Southern green stink bug</name>
    <name type="synonym">Cimex viridulus</name>
    <dbReference type="NCBI Taxonomy" id="85310"/>
    <lineage>
        <taxon>Eukaryota</taxon>
        <taxon>Metazoa</taxon>
        <taxon>Ecdysozoa</taxon>
        <taxon>Arthropoda</taxon>
        <taxon>Hexapoda</taxon>
        <taxon>Insecta</taxon>
        <taxon>Pterygota</taxon>
        <taxon>Neoptera</taxon>
        <taxon>Paraneoptera</taxon>
        <taxon>Hemiptera</taxon>
        <taxon>Heteroptera</taxon>
        <taxon>Panheteroptera</taxon>
        <taxon>Pentatomomorpha</taxon>
        <taxon>Pentatomoidea</taxon>
        <taxon>Pentatomidae</taxon>
        <taxon>Pentatominae</taxon>
        <taxon>Nezara</taxon>
    </lineage>
</organism>
<dbReference type="GO" id="GO:0003729">
    <property type="term" value="F:mRNA binding"/>
    <property type="evidence" value="ECO:0007669"/>
    <property type="project" value="InterPro"/>
</dbReference>
<dbReference type="SUPFAM" id="SSF90229">
    <property type="entry name" value="CCCH zinc finger"/>
    <property type="match status" value="2"/>
</dbReference>
<feature type="zinc finger region" description="C3H1-type" evidence="5">
    <location>
        <begin position="280"/>
        <end position="308"/>
    </location>
</feature>
<gene>
    <name evidence="8" type="ORF">NEZAVI_LOCUS700</name>
</gene>
<feature type="domain" description="C3H1-type" evidence="7">
    <location>
        <begin position="280"/>
        <end position="308"/>
    </location>
</feature>
<dbReference type="FunFam" id="4.10.1000.10:FF:000002">
    <property type="entry name" value="Zinc finger protein 36, C3H1 type-like 1"/>
    <property type="match status" value="1"/>
</dbReference>
<evidence type="ECO:0000256" key="4">
    <source>
        <dbReference type="ARBA" id="ARBA00022833"/>
    </source>
</evidence>
<evidence type="ECO:0000256" key="6">
    <source>
        <dbReference type="SAM" id="MobiDB-lite"/>
    </source>
</evidence>
<dbReference type="Pfam" id="PF00642">
    <property type="entry name" value="zf-CCCH"/>
    <property type="match status" value="2"/>
</dbReference>
<evidence type="ECO:0000313" key="8">
    <source>
        <dbReference type="EMBL" id="CAH1389264.1"/>
    </source>
</evidence>
<feature type="domain" description="C3H1-type" evidence="7">
    <location>
        <begin position="318"/>
        <end position="346"/>
    </location>
</feature>
<feature type="compositionally biased region" description="Low complexity" evidence="6">
    <location>
        <begin position="350"/>
        <end position="374"/>
    </location>
</feature>
<keyword evidence="2" id="KW-0677">Repeat</keyword>
<protein>
    <recommendedName>
        <fullName evidence="7">C3H1-type domain-containing protein</fullName>
    </recommendedName>
</protein>